<proteinExistence type="predicted"/>
<name>A0A1G6Y7D1_9BACT</name>
<dbReference type="RefSeq" id="WP_087941457.1">
    <property type="nucleotide sequence ID" value="NZ_FNAC01000084.1"/>
</dbReference>
<dbReference type="SUPFAM" id="SSF55486">
    <property type="entry name" value="Metalloproteases ('zincins'), catalytic domain"/>
    <property type="match status" value="1"/>
</dbReference>
<dbReference type="PROSITE" id="PS51257">
    <property type="entry name" value="PROKAR_LIPOPROTEIN"/>
    <property type="match status" value="1"/>
</dbReference>
<dbReference type="Gene3D" id="3.40.390.10">
    <property type="entry name" value="Collagenase (Catalytic Domain)"/>
    <property type="match status" value="1"/>
</dbReference>
<accession>A0A1G6Y7D1</accession>
<dbReference type="InterPro" id="IPR024079">
    <property type="entry name" value="MetalloPept_cat_dom_sf"/>
</dbReference>
<dbReference type="EMBL" id="FNAC01000084">
    <property type="protein sequence ID" value="SDD86181.1"/>
    <property type="molecule type" value="Genomic_DNA"/>
</dbReference>
<evidence type="ECO:0000313" key="2">
    <source>
        <dbReference type="Proteomes" id="UP000199060"/>
    </source>
</evidence>
<dbReference type="GO" id="GO:0008237">
    <property type="term" value="F:metallopeptidase activity"/>
    <property type="evidence" value="ECO:0007669"/>
    <property type="project" value="InterPro"/>
</dbReference>
<evidence type="ECO:0000313" key="1">
    <source>
        <dbReference type="EMBL" id="SDD86181.1"/>
    </source>
</evidence>
<dbReference type="OrthoDB" id="905690at2"/>
<keyword evidence="2" id="KW-1185">Reference proteome</keyword>
<protein>
    <recommendedName>
        <fullName evidence="3">Peptidase M10 metallopeptidase domain-containing protein</fullName>
    </recommendedName>
</protein>
<organism evidence="1 2">
    <name type="scientific">Algoriphagus faecimaris</name>
    <dbReference type="NCBI Taxonomy" id="686796"/>
    <lineage>
        <taxon>Bacteria</taxon>
        <taxon>Pseudomonadati</taxon>
        <taxon>Bacteroidota</taxon>
        <taxon>Cytophagia</taxon>
        <taxon>Cytophagales</taxon>
        <taxon>Cyclobacteriaceae</taxon>
        <taxon>Algoriphagus</taxon>
    </lineage>
</organism>
<dbReference type="Proteomes" id="UP000199060">
    <property type="component" value="Unassembled WGS sequence"/>
</dbReference>
<sequence>MKTKNILSFAIVGITLISCSEEIRSDFPLANQQIENKVEFRKNPFGVIETGKVSPNGRQVNETVNVKLYSAEYLMAEESNEAGNLIIFEDRGNKQLNVDFSPVLSLDGTQEIEYYVDDVRAPQSMDFDEAREAVFKAGSTWKDVTCSDLGIDGIDGIGFPVGLAAFLYNFPSTPGFISEINHNGWMPAEFFDLIAPPNGSEGIIAVTFTFLAIDEEGEFVDSNNDGKFDVGFREIYYNDRFIWSNEGLGIDVETVALHEMGHGLSQEHFGAAFFTKKGDLKFSPRAVMNASYSGINRSINGTDKAGHCSIWGNWPNN</sequence>
<evidence type="ECO:0008006" key="3">
    <source>
        <dbReference type="Google" id="ProtNLM"/>
    </source>
</evidence>
<dbReference type="AlphaFoldDB" id="A0A1G6Y7D1"/>
<reference evidence="2" key="1">
    <citation type="submission" date="2016-10" db="EMBL/GenBank/DDBJ databases">
        <authorList>
            <person name="Varghese N."/>
            <person name="Submissions S."/>
        </authorList>
    </citation>
    <scope>NUCLEOTIDE SEQUENCE [LARGE SCALE GENOMIC DNA]</scope>
    <source>
        <strain evidence="2">DSM 23095</strain>
    </source>
</reference>
<gene>
    <name evidence="1" type="ORF">SAMN04488104_10843</name>
</gene>